<proteinExistence type="predicted"/>
<feature type="domain" description="Glycosyl-hydrolase 97 C-terminal oligomerisation" evidence="7">
    <location>
        <begin position="586"/>
        <end position="683"/>
    </location>
</feature>
<dbReference type="Gene3D" id="3.20.20.70">
    <property type="entry name" value="Aldolase class I"/>
    <property type="match status" value="1"/>
</dbReference>
<sequence length="690" mass="77618">MNNTVKTLILTLVSIFAVTFAAQSQGASKLQTNIKTNSVSSPDGRIKLEFSTSWMGVPFYQVSVDGKPFIKESGLGISYGGAAPTGHTVDKVQYRWEQKEIWQQPWGENKVNLSYYNEMKVTLLSGIATYEIIYFRLFNDGFAIRYTYNVDNAVQVPVTEDNTSFFFAENGTAWWQPADPDTYELEYRKTPLSEVGHANTPLTIKFDNGLYASIHEAALYNFPEMTIVRHPSDSLLFMASLSETIKGVTNIKASVGADFETPWRTVQIGRSATDLINSSLILNLNEPSKIADTSWIKPMKYIGIWWGMHLGVNTWTEGERHGATTAEAKRHIDFAAKHKIDAVLIEGWNEGWETWGNTQKFCYTCPYSDFDIKEVSEYAAEKGVKIIGHHETGGNISAYESKLDTSMTWYKNYGIDCIKTGYAGGIPGNFTHHGQYLVNHYQKVVETAARHNMMLDVHEPVKDTGIRRTWPNMMTREGGRGMEWNAWSRGNTPSHTVTLPYTALLAGPMDYNPGIFDILYTNTRNLPQRKQWNPNDTGDSRVNTTLAKQIANWVILYSPLQMAADLIDNYEGHPAFRFFEEFEPDCDISRAIDGEIGEYIVIVRKAGDKYFLGASTDETPREVTLPLTFLEKDKQYTATIYADGEKADWKTNPTDYTISEKNVSASDTLQIKMASGGGQAIIFAPTVKKQ</sequence>
<evidence type="ECO:0000259" key="6">
    <source>
        <dbReference type="Pfam" id="PF14508"/>
    </source>
</evidence>
<reference evidence="8" key="2">
    <citation type="journal article" date="2021" name="PeerJ">
        <title>Extensive microbial diversity within the chicken gut microbiome revealed by metagenomics and culture.</title>
        <authorList>
            <person name="Gilroy R."/>
            <person name="Ravi A."/>
            <person name="Getino M."/>
            <person name="Pursley I."/>
            <person name="Horton D.L."/>
            <person name="Alikhan N.F."/>
            <person name="Baker D."/>
            <person name="Gharbi K."/>
            <person name="Hall N."/>
            <person name="Watson M."/>
            <person name="Adriaenssens E.M."/>
            <person name="Foster-Nyarko E."/>
            <person name="Jarju S."/>
            <person name="Secka A."/>
            <person name="Antonio M."/>
            <person name="Oren A."/>
            <person name="Chaudhuri R.R."/>
            <person name="La Ragione R."/>
            <person name="Hildebrand F."/>
            <person name="Pallen M.J."/>
        </authorList>
    </citation>
    <scope>NUCLEOTIDE SEQUENCE</scope>
    <source>
        <strain evidence="8">G3-4614</strain>
    </source>
</reference>
<feature type="signal peptide" evidence="4">
    <location>
        <begin position="1"/>
        <end position="21"/>
    </location>
</feature>
<dbReference type="InterPro" id="IPR029486">
    <property type="entry name" value="GH97_N"/>
</dbReference>
<dbReference type="InterPro" id="IPR017853">
    <property type="entry name" value="GH"/>
</dbReference>
<feature type="domain" description="Glycosyl-hydrolase 97 catalytic" evidence="5">
    <location>
        <begin position="305"/>
        <end position="478"/>
    </location>
</feature>
<dbReference type="GO" id="GO:0030246">
    <property type="term" value="F:carbohydrate binding"/>
    <property type="evidence" value="ECO:0007669"/>
    <property type="project" value="InterPro"/>
</dbReference>
<dbReference type="Pfam" id="PF14508">
    <property type="entry name" value="GH97_N"/>
    <property type="match status" value="1"/>
</dbReference>
<dbReference type="PANTHER" id="PTHR35803">
    <property type="entry name" value="GLUCAN 1,4-ALPHA-GLUCOSIDASE SUSB-RELATED"/>
    <property type="match status" value="1"/>
</dbReference>
<keyword evidence="8" id="KW-0378">Hydrolase</keyword>
<organism evidence="8 9">
    <name type="scientific">Candidatus Caccoplasma merdipullorum</name>
    <dbReference type="NCBI Taxonomy" id="2840718"/>
    <lineage>
        <taxon>Bacteria</taxon>
        <taxon>Pseudomonadati</taxon>
        <taxon>Bacteroidota</taxon>
        <taxon>Bacteroidia</taxon>
        <taxon>Bacteroidales</taxon>
        <taxon>Bacteroidaceae</taxon>
        <taxon>Bacteroidaceae incertae sedis</taxon>
        <taxon>Candidatus Caccoplasma</taxon>
    </lineage>
</organism>
<reference evidence="8" key="1">
    <citation type="submission" date="2020-10" db="EMBL/GenBank/DDBJ databases">
        <authorList>
            <person name="Gilroy R."/>
        </authorList>
    </citation>
    <scope>NUCLEOTIDE SEQUENCE</scope>
    <source>
        <strain evidence="8">G3-4614</strain>
    </source>
</reference>
<gene>
    <name evidence="8" type="ORF">IAC54_05835</name>
</gene>
<protein>
    <submittedName>
        <fullName evidence="8">Glycoside hydrolase family 97 protein</fullName>
    </submittedName>
</protein>
<comment type="caution">
    <text evidence="8">The sequence shown here is derived from an EMBL/GenBank/DDBJ whole genome shotgun (WGS) entry which is preliminary data.</text>
</comment>
<evidence type="ECO:0000259" key="7">
    <source>
        <dbReference type="Pfam" id="PF14509"/>
    </source>
</evidence>
<evidence type="ECO:0000256" key="3">
    <source>
        <dbReference type="ARBA" id="ARBA00022837"/>
    </source>
</evidence>
<keyword evidence="4" id="KW-0732">Signal</keyword>
<evidence type="ECO:0000256" key="1">
    <source>
        <dbReference type="ARBA" id="ARBA00001913"/>
    </source>
</evidence>
<dbReference type="Pfam" id="PF10566">
    <property type="entry name" value="Glyco_hydro_97"/>
    <property type="match status" value="1"/>
</dbReference>
<evidence type="ECO:0000256" key="2">
    <source>
        <dbReference type="ARBA" id="ARBA00011245"/>
    </source>
</evidence>
<dbReference type="Proteomes" id="UP000823636">
    <property type="component" value="Unassembled WGS sequence"/>
</dbReference>
<dbReference type="InterPro" id="IPR013785">
    <property type="entry name" value="Aldolase_TIM"/>
</dbReference>
<feature type="domain" description="Glycosyl-hydrolase 97 N-terminal" evidence="6">
    <location>
        <begin position="39"/>
        <end position="287"/>
    </location>
</feature>
<feature type="chain" id="PRO_5039634982" evidence="4">
    <location>
        <begin position="22"/>
        <end position="690"/>
    </location>
</feature>
<dbReference type="Gene3D" id="2.70.98.10">
    <property type="match status" value="1"/>
</dbReference>
<dbReference type="AlphaFoldDB" id="A0A9D9E7F2"/>
<dbReference type="InterPro" id="IPR052720">
    <property type="entry name" value="Glycosyl_hydrolase_97"/>
</dbReference>
<dbReference type="InterPro" id="IPR014718">
    <property type="entry name" value="GH-type_carb-bd"/>
</dbReference>
<evidence type="ECO:0000313" key="8">
    <source>
        <dbReference type="EMBL" id="MBO8438404.1"/>
    </source>
</evidence>
<accession>A0A9D9E7F2</accession>
<dbReference type="PANTHER" id="PTHR35803:SF1">
    <property type="entry name" value="GLUCAN 1,4-ALPHA-GLUCOSIDASE SUSB"/>
    <property type="match status" value="1"/>
</dbReference>
<dbReference type="GO" id="GO:0016787">
    <property type="term" value="F:hydrolase activity"/>
    <property type="evidence" value="ECO:0007669"/>
    <property type="project" value="UniProtKB-KW"/>
</dbReference>
<name>A0A9D9E7F2_9BACT</name>
<comment type="subunit">
    <text evidence="2">Monomer.</text>
</comment>
<dbReference type="SUPFAM" id="SSF51445">
    <property type="entry name" value="(Trans)glycosidases"/>
    <property type="match status" value="1"/>
</dbReference>
<keyword evidence="3" id="KW-0106">Calcium</keyword>
<evidence type="ECO:0000256" key="4">
    <source>
        <dbReference type="SAM" id="SignalP"/>
    </source>
</evidence>
<dbReference type="EMBL" id="JADIMW010000064">
    <property type="protein sequence ID" value="MBO8438404.1"/>
    <property type="molecule type" value="Genomic_DNA"/>
</dbReference>
<evidence type="ECO:0000259" key="5">
    <source>
        <dbReference type="Pfam" id="PF10566"/>
    </source>
</evidence>
<dbReference type="InterPro" id="IPR019563">
    <property type="entry name" value="GH97_catalytic"/>
</dbReference>
<dbReference type="Pfam" id="PF14509">
    <property type="entry name" value="GH97_C"/>
    <property type="match status" value="1"/>
</dbReference>
<dbReference type="InterPro" id="IPR029483">
    <property type="entry name" value="GH97_C"/>
</dbReference>
<comment type="cofactor">
    <cofactor evidence="1">
        <name>Ca(2+)</name>
        <dbReference type="ChEBI" id="CHEBI:29108"/>
    </cofactor>
</comment>
<evidence type="ECO:0000313" key="9">
    <source>
        <dbReference type="Proteomes" id="UP000823636"/>
    </source>
</evidence>